<feature type="transmembrane region" description="Helical" evidence="7">
    <location>
        <begin position="44"/>
        <end position="66"/>
    </location>
</feature>
<dbReference type="GO" id="GO:0005524">
    <property type="term" value="F:ATP binding"/>
    <property type="evidence" value="ECO:0007669"/>
    <property type="project" value="UniProtKB-KW"/>
</dbReference>
<dbReference type="InterPro" id="IPR003439">
    <property type="entry name" value="ABC_transporter-like_ATP-bd"/>
</dbReference>
<dbReference type="InterPro" id="IPR003593">
    <property type="entry name" value="AAA+_ATPase"/>
</dbReference>
<dbReference type="CDD" id="cd03228">
    <property type="entry name" value="ABCC_MRP_Like"/>
    <property type="match status" value="1"/>
</dbReference>
<keyword evidence="11" id="KW-1185">Reference proteome</keyword>
<dbReference type="Proteomes" id="UP001199319">
    <property type="component" value="Unassembled WGS sequence"/>
</dbReference>
<dbReference type="InterPro" id="IPR027417">
    <property type="entry name" value="P-loop_NTPase"/>
</dbReference>
<keyword evidence="5 7" id="KW-1133">Transmembrane helix</keyword>
<feature type="transmembrane region" description="Helical" evidence="7">
    <location>
        <begin position="7"/>
        <end position="29"/>
    </location>
</feature>
<evidence type="ECO:0000256" key="1">
    <source>
        <dbReference type="ARBA" id="ARBA00004651"/>
    </source>
</evidence>
<dbReference type="PANTHER" id="PTHR43394:SF1">
    <property type="entry name" value="ATP-BINDING CASSETTE SUB-FAMILY B MEMBER 10, MITOCHONDRIAL"/>
    <property type="match status" value="1"/>
</dbReference>
<dbReference type="SMART" id="SM00382">
    <property type="entry name" value="AAA"/>
    <property type="match status" value="1"/>
</dbReference>
<dbReference type="SUPFAM" id="SSF52540">
    <property type="entry name" value="P-loop containing nucleoside triphosphate hydrolases"/>
    <property type="match status" value="1"/>
</dbReference>
<dbReference type="CDD" id="cd07346">
    <property type="entry name" value="ABC_6TM_exporters"/>
    <property type="match status" value="1"/>
</dbReference>
<keyword evidence="4 10" id="KW-0067">ATP-binding</keyword>
<dbReference type="PANTHER" id="PTHR43394">
    <property type="entry name" value="ATP-DEPENDENT PERMEASE MDL1, MITOCHONDRIAL"/>
    <property type="match status" value="1"/>
</dbReference>
<evidence type="ECO:0000259" key="9">
    <source>
        <dbReference type="PROSITE" id="PS50929"/>
    </source>
</evidence>
<feature type="domain" description="ABC transmembrane type-1" evidence="9">
    <location>
        <begin position="13"/>
        <end position="287"/>
    </location>
</feature>
<evidence type="ECO:0000256" key="2">
    <source>
        <dbReference type="ARBA" id="ARBA00022692"/>
    </source>
</evidence>
<dbReference type="GO" id="GO:0005886">
    <property type="term" value="C:plasma membrane"/>
    <property type="evidence" value="ECO:0007669"/>
    <property type="project" value="UniProtKB-SubCell"/>
</dbReference>
<comment type="caution">
    <text evidence="10">The sequence shown here is derived from an EMBL/GenBank/DDBJ whole genome shotgun (WGS) entry which is preliminary data.</text>
</comment>
<accession>A0AAE3DG36</accession>
<feature type="transmembrane region" description="Helical" evidence="7">
    <location>
        <begin position="130"/>
        <end position="160"/>
    </location>
</feature>
<dbReference type="InterPro" id="IPR036640">
    <property type="entry name" value="ABC1_TM_sf"/>
</dbReference>
<feature type="domain" description="ABC transporter" evidence="8">
    <location>
        <begin position="320"/>
        <end position="537"/>
    </location>
</feature>
<dbReference type="EMBL" id="JAJEPW010000040">
    <property type="protein sequence ID" value="MCC2130236.1"/>
    <property type="molecule type" value="Genomic_DNA"/>
</dbReference>
<dbReference type="Pfam" id="PF00664">
    <property type="entry name" value="ABC_membrane"/>
    <property type="match status" value="1"/>
</dbReference>
<comment type="subcellular location">
    <subcellularLocation>
        <location evidence="1">Cell membrane</location>
        <topology evidence="1">Multi-pass membrane protein</topology>
    </subcellularLocation>
</comment>
<keyword evidence="2 7" id="KW-0812">Transmembrane</keyword>
<dbReference type="Pfam" id="PF00005">
    <property type="entry name" value="ABC_tran"/>
    <property type="match status" value="1"/>
</dbReference>
<evidence type="ECO:0000256" key="7">
    <source>
        <dbReference type="SAM" id="Phobius"/>
    </source>
</evidence>
<dbReference type="PROSITE" id="PS00211">
    <property type="entry name" value="ABC_TRANSPORTER_1"/>
    <property type="match status" value="1"/>
</dbReference>
<dbReference type="InterPro" id="IPR017871">
    <property type="entry name" value="ABC_transporter-like_CS"/>
</dbReference>
<gene>
    <name evidence="10" type="ORF">LKD37_12070</name>
</gene>
<dbReference type="AlphaFoldDB" id="A0AAE3DG36"/>
<evidence type="ECO:0000313" key="10">
    <source>
        <dbReference type="EMBL" id="MCC2130236.1"/>
    </source>
</evidence>
<dbReference type="Gene3D" id="1.20.1560.10">
    <property type="entry name" value="ABC transporter type 1, transmembrane domain"/>
    <property type="match status" value="1"/>
</dbReference>
<protein>
    <submittedName>
        <fullName evidence="10">ABC transporter ATP-binding protein/permease</fullName>
    </submittedName>
</protein>
<dbReference type="GO" id="GO:0016887">
    <property type="term" value="F:ATP hydrolysis activity"/>
    <property type="evidence" value="ECO:0007669"/>
    <property type="project" value="InterPro"/>
</dbReference>
<evidence type="ECO:0000313" key="11">
    <source>
        <dbReference type="Proteomes" id="UP001199319"/>
    </source>
</evidence>
<organism evidence="10 11">
    <name type="scientific">Brotocaccenecus cirricatena</name>
    <dbReference type="NCBI Taxonomy" id="3064195"/>
    <lineage>
        <taxon>Bacteria</taxon>
        <taxon>Bacillati</taxon>
        <taxon>Bacillota</taxon>
        <taxon>Clostridia</taxon>
        <taxon>Eubacteriales</taxon>
        <taxon>Oscillospiraceae</taxon>
        <taxon>Brotocaccenecus</taxon>
    </lineage>
</organism>
<evidence type="ECO:0000256" key="6">
    <source>
        <dbReference type="ARBA" id="ARBA00023136"/>
    </source>
</evidence>
<dbReference type="PROSITE" id="PS50893">
    <property type="entry name" value="ABC_TRANSPORTER_2"/>
    <property type="match status" value="1"/>
</dbReference>
<dbReference type="GO" id="GO:0015421">
    <property type="term" value="F:ABC-type oligopeptide transporter activity"/>
    <property type="evidence" value="ECO:0007669"/>
    <property type="project" value="TreeGrafter"/>
</dbReference>
<keyword evidence="3" id="KW-0547">Nucleotide-binding</keyword>
<evidence type="ECO:0000259" key="8">
    <source>
        <dbReference type="PROSITE" id="PS50893"/>
    </source>
</evidence>
<evidence type="ECO:0000256" key="5">
    <source>
        <dbReference type="ARBA" id="ARBA00022989"/>
    </source>
</evidence>
<dbReference type="PROSITE" id="PS50929">
    <property type="entry name" value="ABC_TM1F"/>
    <property type="match status" value="1"/>
</dbReference>
<proteinExistence type="predicted"/>
<evidence type="ECO:0000256" key="4">
    <source>
        <dbReference type="ARBA" id="ARBA00022840"/>
    </source>
</evidence>
<dbReference type="RefSeq" id="WP_302929452.1">
    <property type="nucleotide sequence ID" value="NZ_JAJEPW010000040.1"/>
</dbReference>
<evidence type="ECO:0000256" key="3">
    <source>
        <dbReference type="ARBA" id="ARBA00022741"/>
    </source>
</evidence>
<sequence>MRQNIAFILLTECVVALTLIVPLIIRFLIDDVLGANQWDRFTEFAIFMGLAIIISRMLSIATNILYNRFSANIEAKARDSLFSCIIKKDLEFFNSTGDGEIVDRLMRSPEQLHTIPSIYLERLISSGGTIVIVFVILFTIHPVMALFSLIAVPAFIIIYMKTRERFFTQVQKAREESGKLTDFYMSTIRSIKQVKNICSEDYEKEAGEKRNKVIKRLSLKYAITGAFVTNGVQIVTQFNQLGVLIYGAQLIQRGQMTIGALVAYYSYLELLYQPFISIIQTLNDMNESLVGIERYIEYYNNDNEEYVGENGVASICSPSITFSNVSFSYGTHDVLKNVNIQIDAHEKVLLVGKSGIGKSTIVSLIKRFFPCSSGSIEIGGVNVNQYNLKALRKSIAYITQEDLFFPASIRENFIRIDPDIPDYKIEEILKKVELYDDIFSPGKNGLDTSLKKNAVTFSGGQRRRLSLAMIFACAAPIVILDEPFVGIDKRTQERLWVNIKEELRNKTVIIIEHNFSDTQYFQKVFVITGYGKVERTK</sequence>
<reference evidence="10" key="1">
    <citation type="submission" date="2021-10" db="EMBL/GenBank/DDBJ databases">
        <title>Anaerobic single-cell dispensing facilitates the cultivation of human gut bacteria.</title>
        <authorList>
            <person name="Afrizal A."/>
        </authorList>
    </citation>
    <scope>NUCLEOTIDE SEQUENCE</scope>
    <source>
        <strain evidence="10">CLA-AA-H272</strain>
    </source>
</reference>
<keyword evidence="6 7" id="KW-0472">Membrane</keyword>
<dbReference type="SUPFAM" id="SSF90123">
    <property type="entry name" value="ABC transporter transmembrane region"/>
    <property type="match status" value="1"/>
</dbReference>
<dbReference type="InterPro" id="IPR039421">
    <property type="entry name" value="Type_1_exporter"/>
</dbReference>
<dbReference type="InterPro" id="IPR011527">
    <property type="entry name" value="ABC1_TM_dom"/>
</dbReference>
<name>A0AAE3DG36_9FIRM</name>
<dbReference type="Gene3D" id="3.40.50.300">
    <property type="entry name" value="P-loop containing nucleotide triphosphate hydrolases"/>
    <property type="match status" value="1"/>
</dbReference>